<feature type="coiled-coil region" evidence="1">
    <location>
        <begin position="396"/>
        <end position="451"/>
    </location>
</feature>
<protein>
    <recommendedName>
        <fullName evidence="6">Protein F37C4.5</fullName>
    </recommendedName>
</protein>
<evidence type="ECO:0000259" key="4">
    <source>
        <dbReference type="Pfam" id="PF13600"/>
    </source>
</evidence>
<dbReference type="NCBIfam" id="TIGR02231">
    <property type="entry name" value="mucoidy inhibitor MuiA family protein"/>
    <property type="match status" value="1"/>
</dbReference>
<accession>A0A0X3NX13</accession>
<feature type="domain" description="DUF4140" evidence="4">
    <location>
        <begin position="223"/>
        <end position="324"/>
    </location>
</feature>
<evidence type="ECO:0000256" key="2">
    <source>
        <dbReference type="SAM" id="MobiDB-lite"/>
    </source>
</evidence>
<dbReference type="Pfam" id="PF13598">
    <property type="entry name" value="DUF4139"/>
    <property type="match status" value="1"/>
</dbReference>
<dbReference type="PANTHER" id="PTHR31005">
    <property type="entry name" value="DUF4139 DOMAIN-CONTAINING PROTEIN"/>
    <property type="match status" value="1"/>
</dbReference>
<dbReference type="InterPro" id="IPR011935">
    <property type="entry name" value="CHP02231"/>
</dbReference>
<organism evidence="5">
    <name type="scientific">Schistocephalus solidus</name>
    <name type="common">Tapeworm</name>
    <dbReference type="NCBI Taxonomy" id="70667"/>
    <lineage>
        <taxon>Eukaryota</taxon>
        <taxon>Metazoa</taxon>
        <taxon>Spiralia</taxon>
        <taxon>Lophotrochozoa</taxon>
        <taxon>Platyhelminthes</taxon>
        <taxon>Cestoda</taxon>
        <taxon>Eucestoda</taxon>
        <taxon>Diphyllobothriidea</taxon>
        <taxon>Diphyllobothriidae</taxon>
        <taxon>Schistocephalus</taxon>
    </lineage>
</organism>
<feature type="domain" description="DUF4139" evidence="3">
    <location>
        <begin position="469"/>
        <end position="855"/>
    </location>
</feature>
<keyword evidence="1" id="KW-0175">Coiled coil</keyword>
<sequence>MASVEFVNEGHRYVPEHCGPEAYDHAHHERAPGDEVEHYELGPAIEHPQVAEPCNATTQAIAINEALPMPVPVYQAQFEPHSFGIPTLLDAPREHEGYQVEEEEEGGHKTFQDIRQDLEKRNLSGSLQPQPATAAVISRTSNSTKMEDQQQGFDQAVPQGHMSTPNAALNGEHHFAHHRPPIPNRGDEQDTLGRKERSRNSGPAGIAQVRQTLALPDLQLNHVTVFTDRAELCRSITPVFKAGEIVEMLFENISSALDKDSIRVELRGAATILDVMLNTRPLAELEETWSQSVADLQTELRHCQRQTASLTGKLQRLEKQRAVLDTFADGLTKQNEADGEAAIAAALPPLSPGPQPYSDKHHGKKTVEPEPSPRMPERSASEFGSRNINPFDPMHMDTLQRFLNVYEDQAERLDTNLLSTKEELERMRERTEQIEKELADLEKRQEEHAMRELSVLIEPREDGPVEMLITYVVTRCLWKPAYDIRLFNSDGSMKIIYYGMVQQTTGEDWEPKRMTLSTAQPSSCGLVPTLGLQRLHYKQSPSPQLTAGTQSSSKSRLPRTANTFRKPGAAISTENGPFMAESPRPIATPMSTLQRAMSTTDGQASQRIRGSSISRATSRQGLGTSLLLNTAADVDPSHAVASVPPQQPPVATVLFEVPRPPALVPCTNEEVRVTVGLLDIQPQYDYVTVPKRSLSTFLKAHARNTSNFYILPGPTNIYSDNTFIGKSELNSVAPGEDFSCNLGAESGIEVIYRPMFKAKEVGSGSSQKASVTFKQIIDVHNTFQRPVKVTVVDQLPASGEDKIKVSLLEPTIKHPEKYDRSKPIRMNRNNNIEWDIELHPGESRELTLRFSVEYPAVEELEVCVAEA</sequence>
<dbReference type="InterPro" id="IPR025554">
    <property type="entry name" value="DUF4140"/>
</dbReference>
<feature type="compositionally biased region" description="Basic and acidic residues" evidence="2">
    <location>
        <begin position="185"/>
        <end position="199"/>
    </location>
</feature>
<evidence type="ECO:0000259" key="3">
    <source>
        <dbReference type="Pfam" id="PF13598"/>
    </source>
</evidence>
<dbReference type="InterPro" id="IPR037291">
    <property type="entry name" value="DUF4139"/>
</dbReference>
<evidence type="ECO:0000256" key="1">
    <source>
        <dbReference type="SAM" id="Coils"/>
    </source>
</evidence>
<dbReference type="PANTHER" id="PTHR31005:SF8">
    <property type="entry name" value="DUF4139 DOMAIN-CONTAINING PROTEIN"/>
    <property type="match status" value="1"/>
</dbReference>
<dbReference type="EMBL" id="GEEE01019120">
    <property type="protein sequence ID" value="JAP44105.1"/>
    <property type="molecule type" value="Transcribed_RNA"/>
</dbReference>
<feature type="region of interest" description="Disordered" evidence="2">
    <location>
        <begin position="539"/>
        <end position="562"/>
    </location>
</feature>
<feature type="compositionally biased region" description="Polar residues" evidence="2">
    <location>
        <begin position="138"/>
        <end position="153"/>
    </location>
</feature>
<dbReference type="AlphaFoldDB" id="A0A0X3NX13"/>
<evidence type="ECO:0008006" key="6">
    <source>
        <dbReference type="Google" id="ProtNLM"/>
    </source>
</evidence>
<dbReference type="Pfam" id="PF13600">
    <property type="entry name" value="DUF4140"/>
    <property type="match status" value="1"/>
</dbReference>
<gene>
    <name evidence="5" type="ORF">TR167426</name>
</gene>
<feature type="region of interest" description="Disordered" evidence="2">
    <location>
        <begin position="122"/>
        <end position="204"/>
    </location>
</feature>
<evidence type="ECO:0000313" key="5">
    <source>
        <dbReference type="EMBL" id="JAP44105.1"/>
    </source>
</evidence>
<reference evidence="5" key="1">
    <citation type="submission" date="2016-01" db="EMBL/GenBank/DDBJ databases">
        <title>Reference transcriptome for the parasite Schistocephalus solidus: insights into the molecular evolution of parasitism.</title>
        <authorList>
            <person name="Hebert F.O."/>
            <person name="Grambauer S."/>
            <person name="Barber I."/>
            <person name="Landry C.R."/>
            <person name="Aubin-Horth N."/>
        </authorList>
    </citation>
    <scope>NUCLEOTIDE SEQUENCE</scope>
</reference>
<feature type="region of interest" description="Disordered" evidence="2">
    <location>
        <begin position="348"/>
        <end position="390"/>
    </location>
</feature>
<name>A0A0X3NX13_SCHSO</name>
<proteinExistence type="predicted"/>